<dbReference type="Proteomes" id="UP000218334">
    <property type="component" value="Unassembled WGS sequence"/>
</dbReference>
<proteinExistence type="predicted"/>
<reference evidence="3" key="1">
    <citation type="journal article" date="2017" name="Nat. Ecol. Evol.">
        <title>Genome expansion and lineage-specific genetic innovations in the forest pathogenic fungi Armillaria.</title>
        <authorList>
            <person name="Sipos G."/>
            <person name="Prasanna A.N."/>
            <person name="Walter M.C."/>
            <person name="O'Connor E."/>
            <person name="Balint B."/>
            <person name="Krizsan K."/>
            <person name="Kiss B."/>
            <person name="Hess J."/>
            <person name="Varga T."/>
            <person name="Slot J."/>
            <person name="Riley R."/>
            <person name="Boka B."/>
            <person name="Rigling D."/>
            <person name="Barry K."/>
            <person name="Lee J."/>
            <person name="Mihaltcheva S."/>
            <person name="LaButti K."/>
            <person name="Lipzen A."/>
            <person name="Waldron R."/>
            <person name="Moloney N.M."/>
            <person name="Sperisen C."/>
            <person name="Kredics L."/>
            <person name="Vagvoelgyi C."/>
            <person name="Patrignani A."/>
            <person name="Fitzpatrick D."/>
            <person name="Nagy I."/>
            <person name="Doyle S."/>
            <person name="Anderson J.B."/>
            <person name="Grigoriev I.V."/>
            <person name="Gueldener U."/>
            <person name="Muensterkoetter M."/>
            <person name="Nagy L.G."/>
        </authorList>
    </citation>
    <scope>NUCLEOTIDE SEQUENCE [LARGE SCALE GENOMIC DNA]</scope>
    <source>
        <strain evidence="3">28-4</strain>
    </source>
</reference>
<dbReference type="AlphaFoldDB" id="A0A2H3B8T2"/>
<protein>
    <submittedName>
        <fullName evidence="2">Uncharacterized protein</fullName>
    </submittedName>
</protein>
<sequence>MRSYPWRAGIRERNLPRIGRFPRVQYKFASTAHPCSLLNMTVARKRALLRDAPDRGIPRPRSLPSTSYTPDSFIGGGTRRRTRNASNDGNSVESVVASAATRAEARYTSCRCTNGSYPPSGSGKSALARSKPARLVVRRNCSSRVPRRKLALTSTKRSSTRSYQRPSPLGIKHPTNQD</sequence>
<name>A0A2H3B8T2_9AGAR</name>
<keyword evidence="3" id="KW-1185">Reference proteome</keyword>
<feature type="compositionally biased region" description="Polar residues" evidence="1">
    <location>
        <begin position="152"/>
        <end position="165"/>
    </location>
</feature>
<evidence type="ECO:0000313" key="3">
    <source>
        <dbReference type="Proteomes" id="UP000218334"/>
    </source>
</evidence>
<feature type="region of interest" description="Disordered" evidence="1">
    <location>
        <begin position="110"/>
        <end position="178"/>
    </location>
</feature>
<organism evidence="2 3">
    <name type="scientific">Armillaria solidipes</name>
    <dbReference type="NCBI Taxonomy" id="1076256"/>
    <lineage>
        <taxon>Eukaryota</taxon>
        <taxon>Fungi</taxon>
        <taxon>Dikarya</taxon>
        <taxon>Basidiomycota</taxon>
        <taxon>Agaricomycotina</taxon>
        <taxon>Agaricomycetes</taxon>
        <taxon>Agaricomycetidae</taxon>
        <taxon>Agaricales</taxon>
        <taxon>Marasmiineae</taxon>
        <taxon>Physalacriaceae</taxon>
        <taxon>Armillaria</taxon>
    </lineage>
</organism>
<evidence type="ECO:0000256" key="1">
    <source>
        <dbReference type="SAM" id="MobiDB-lite"/>
    </source>
</evidence>
<evidence type="ECO:0000313" key="2">
    <source>
        <dbReference type="EMBL" id="PBK67291.1"/>
    </source>
</evidence>
<feature type="region of interest" description="Disordered" evidence="1">
    <location>
        <begin position="53"/>
        <end position="93"/>
    </location>
</feature>
<feature type="compositionally biased region" description="Polar residues" evidence="1">
    <location>
        <begin position="110"/>
        <end position="123"/>
    </location>
</feature>
<gene>
    <name evidence="2" type="ORF">ARMSODRAFT_327087</name>
</gene>
<dbReference type="EMBL" id="KZ293437">
    <property type="protein sequence ID" value="PBK67291.1"/>
    <property type="molecule type" value="Genomic_DNA"/>
</dbReference>
<feature type="compositionally biased region" description="Polar residues" evidence="1">
    <location>
        <begin position="84"/>
        <end position="93"/>
    </location>
</feature>
<accession>A0A2H3B8T2</accession>